<accession>A0A5D0HTW8</accession>
<dbReference type="OrthoDB" id="9783459at2"/>
<dbReference type="PANTHER" id="PTHR47163:SF2">
    <property type="entry name" value="SI:DKEY-17M8.2"/>
    <property type="match status" value="1"/>
</dbReference>
<gene>
    <name evidence="2" type="ORF">FUA24_14045</name>
</gene>
<dbReference type="NCBIfam" id="NF033547">
    <property type="entry name" value="transpos_IS1595"/>
    <property type="match status" value="1"/>
</dbReference>
<organism evidence="2 3">
    <name type="scientific">Seonamhaeicola marinus</name>
    <dbReference type="NCBI Taxonomy" id="1912246"/>
    <lineage>
        <taxon>Bacteria</taxon>
        <taxon>Pseudomonadati</taxon>
        <taxon>Bacteroidota</taxon>
        <taxon>Flavobacteriia</taxon>
        <taxon>Flavobacteriales</taxon>
        <taxon>Flavobacteriaceae</taxon>
    </lineage>
</organism>
<evidence type="ECO:0000313" key="2">
    <source>
        <dbReference type="EMBL" id="TYA74441.1"/>
    </source>
</evidence>
<dbReference type="PANTHER" id="PTHR47163">
    <property type="entry name" value="DDE_TNP_IS1595 DOMAIN-CONTAINING PROTEIN"/>
    <property type="match status" value="1"/>
</dbReference>
<comment type="caution">
    <text evidence="2">The sequence shown here is derived from an EMBL/GenBank/DDBJ whole genome shotgun (WGS) entry which is preliminary data.</text>
</comment>
<dbReference type="EMBL" id="VSDQ01000679">
    <property type="protein sequence ID" value="TYA74441.1"/>
    <property type="molecule type" value="Genomic_DNA"/>
</dbReference>
<dbReference type="RefSeq" id="WP_148543382.1">
    <property type="nucleotide sequence ID" value="NZ_VSDQ01000679.1"/>
</dbReference>
<proteinExistence type="predicted"/>
<feature type="domain" description="ISXO2-like transposase" evidence="1">
    <location>
        <begin position="125"/>
        <end position="282"/>
    </location>
</feature>
<name>A0A5D0HTW8_9FLAO</name>
<dbReference type="InterPro" id="IPR053164">
    <property type="entry name" value="IS1016-like_transposase"/>
</dbReference>
<dbReference type="InterPro" id="IPR024445">
    <property type="entry name" value="Tnp_ISXO2-like"/>
</dbReference>
<dbReference type="Pfam" id="PF12760">
    <property type="entry name" value="Zn_ribbon_IS1595"/>
    <property type="match status" value="1"/>
</dbReference>
<dbReference type="AlphaFoldDB" id="A0A5D0HTW8"/>
<evidence type="ECO:0000259" key="1">
    <source>
        <dbReference type="SMART" id="SM01126"/>
    </source>
</evidence>
<dbReference type="Proteomes" id="UP000323930">
    <property type="component" value="Unassembled WGS sequence"/>
</dbReference>
<evidence type="ECO:0000313" key="3">
    <source>
        <dbReference type="Proteomes" id="UP000323930"/>
    </source>
</evidence>
<reference evidence="2 3" key="1">
    <citation type="submission" date="2019-08" db="EMBL/GenBank/DDBJ databases">
        <title>Seonamhaeicola sediminis sp. nov., isolated from marine sediment.</title>
        <authorList>
            <person name="Cao W.R."/>
        </authorList>
    </citation>
    <scope>NUCLEOTIDE SEQUENCE [LARGE SCALE GENOMIC DNA]</scope>
    <source>
        <strain evidence="2 3">B011</strain>
    </source>
</reference>
<sequence>MDFKSLPQLLDYFKEESTCIEYYEQIRWNGKPVCPHCGCERTYKTNRGYKCANNECHKKFTVKVGTIFHNSKIPLRIWFAAIFLATTHKKGISSVQLALDLGITQKTAWFVLHRIREMLKDKAPQMLGEKNMVEVDEAYIGGKERNKHISKRRSINDKNLTNEGKPFTPKKTVVGIIERNGNVVLKHVPNAELRYMGAFIAKHVPHGSTIYSDEAPVYNHLKRYYTHDSVKHALNIYVEGSVHTNTIENFWSVLKRGLYGIYHQVSEKHLERYLDEYSARFNTRSLTSQQRFEKFLVDSESVLSYKKLTLN</sequence>
<dbReference type="InterPro" id="IPR024442">
    <property type="entry name" value="Transposase_Zn_ribbon"/>
</dbReference>
<dbReference type="Pfam" id="PF12762">
    <property type="entry name" value="DDE_Tnp_IS1595"/>
    <property type="match status" value="1"/>
</dbReference>
<protein>
    <submittedName>
        <fullName evidence="2">IS1595 family transposase</fullName>
    </submittedName>
</protein>
<keyword evidence="3" id="KW-1185">Reference proteome</keyword>
<dbReference type="SMART" id="SM01126">
    <property type="entry name" value="DDE_Tnp_IS1595"/>
    <property type="match status" value="1"/>
</dbReference>